<organism evidence="3">
    <name type="scientific">Melampsora larici-populina (strain 98AG31 / pathotype 3-4-7)</name>
    <name type="common">Poplar leaf rust fungus</name>
    <dbReference type="NCBI Taxonomy" id="747676"/>
    <lineage>
        <taxon>Eukaryota</taxon>
        <taxon>Fungi</taxon>
        <taxon>Dikarya</taxon>
        <taxon>Basidiomycota</taxon>
        <taxon>Pucciniomycotina</taxon>
        <taxon>Pucciniomycetes</taxon>
        <taxon>Pucciniales</taxon>
        <taxon>Melampsoraceae</taxon>
        <taxon>Melampsora</taxon>
    </lineage>
</organism>
<name>F4S823_MELLP</name>
<dbReference type="Proteomes" id="UP000001072">
    <property type="component" value="Unassembled WGS sequence"/>
</dbReference>
<dbReference type="OrthoDB" id="2515423at2759"/>
<evidence type="ECO:0000313" key="2">
    <source>
        <dbReference type="EMBL" id="EGF99229.1"/>
    </source>
</evidence>
<reference evidence="3" key="1">
    <citation type="journal article" date="2011" name="Proc. Natl. Acad. Sci. U.S.A.">
        <title>Obligate biotrophy features unraveled by the genomic analysis of rust fungi.</title>
        <authorList>
            <person name="Duplessis S."/>
            <person name="Cuomo C.A."/>
            <person name="Lin Y.-C."/>
            <person name="Aerts A."/>
            <person name="Tisserant E."/>
            <person name="Veneault-Fourrey C."/>
            <person name="Joly D.L."/>
            <person name="Hacquard S."/>
            <person name="Amselem J."/>
            <person name="Cantarel B.L."/>
            <person name="Chiu R."/>
            <person name="Coutinho P.M."/>
            <person name="Feau N."/>
            <person name="Field M."/>
            <person name="Frey P."/>
            <person name="Gelhaye E."/>
            <person name="Goldberg J."/>
            <person name="Grabherr M.G."/>
            <person name="Kodira C.D."/>
            <person name="Kohler A."/>
            <person name="Kuees U."/>
            <person name="Lindquist E.A."/>
            <person name="Lucas S.M."/>
            <person name="Mago R."/>
            <person name="Mauceli E."/>
            <person name="Morin E."/>
            <person name="Murat C."/>
            <person name="Pangilinan J.L."/>
            <person name="Park R."/>
            <person name="Pearson M."/>
            <person name="Quesneville H."/>
            <person name="Rouhier N."/>
            <person name="Sakthikumar S."/>
            <person name="Salamov A.A."/>
            <person name="Schmutz J."/>
            <person name="Selles B."/>
            <person name="Shapiro H."/>
            <person name="Tanguay P."/>
            <person name="Tuskan G.A."/>
            <person name="Henrissat B."/>
            <person name="Van de Peer Y."/>
            <person name="Rouze P."/>
            <person name="Ellis J.G."/>
            <person name="Dodds P.N."/>
            <person name="Schein J.E."/>
            <person name="Zhong S."/>
            <person name="Hamelin R.C."/>
            <person name="Grigoriev I.V."/>
            <person name="Szabo L.J."/>
            <person name="Martin F."/>
        </authorList>
    </citation>
    <scope>NUCLEOTIDE SEQUENCE [LARGE SCALE GENOMIC DNA]</scope>
    <source>
        <strain evidence="3">98AG31 / pathotype 3-4-7</strain>
    </source>
</reference>
<feature type="compositionally biased region" description="Pro residues" evidence="1">
    <location>
        <begin position="14"/>
        <end position="29"/>
    </location>
</feature>
<dbReference type="KEGG" id="mlr:MELLADRAFT_94825"/>
<feature type="compositionally biased region" description="Basic residues" evidence="1">
    <location>
        <begin position="376"/>
        <end position="386"/>
    </location>
</feature>
<proteinExistence type="predicted"/>
<sequence length="421" mass="46226">MNPPPIRSDVHPNHVPPLGNPANPPPPMSFLPRASTHSVPPSLPLSNQPGLQVHNTYPHQPPGMMPTQGPSLHLTQGVGGPSLPYRDQPNQYGQQMNTNMLPVNGYKMPHQNPRSGNMVPPPSSAHDHYHQPRNSRNQPPSRPQPFHQLPGQPNLALPPRPMLSYVETSVNEPIPHKASTFHNNLHQPNMPPNALYGPHGVLNGASAPAPMLPQSSIASINHNHREFDRPPRDTYIPGGGQDGYSNNMRNGNGNGSRNQNDRRYNRNNNNNNNNYNSNHGHNNNNNNNNVNGRDRWTPSTSNQAPLNRQRGGDHRNRQNDGRRGGSVGGGNRQSWPMNSFNNGNGGGNGDYMQGGSQRSDGDWNNSSGPPPPPPHPHPHPHPHHQPYHPSHSHSSSNGIEPSVPLIRYAGRPQDDGPHLEY</sequence>
<protein>
    <submittedName>
        <fullName evidence="2">Uncharacterized protein</fullName>
    </submittedName>
</protein>
<dbReference type="GeneID" id="18937025"/>
<feature type="compositionally biased region" description="Polar residues" evidence="1">
    <location>
        <begin position="35"/>
        <end position="58"/>
    </location>
</feature>
<feature type="compositionally biased region" description="Polar residues" evidence="1">
    <location>
        <begin position="297"/>
        <end position="306"/>
    </location>
</feature>
<feature type="compositionally biased region" description="Low complexity" evidence="1">
    <location>
        <begin position="387"/>
        <end position="396"/>
    </location>
</feature>
<feature type="compositionally biased region" description="Basic and acidic residues" evidence="1">
    <location>
        <begin position="412"/>
        <end position="421"/>
    </location>
</feature>
<dbReference type="AlphaFoldDB" id="F4S823"/>
<evidence type="ECO:0000256" key="1">
    <source>
        <dbReference type="SAM" id="MobiDB-lite"/>
    </source>
</evidence>
<accession>F4S823</accession>
<keyword evidence="3" id="KW-1185">Reference proteome</keyword>
<gene>
    <name evidence="2" type="ORF">MELLADRAFT_94825</name>
</gene>
<dbReference type="EMBL" id="GL883162">
    <property type="protein sequence ID" value="EGF99229.1"/>
    <property type="molecule type" value="Genomic_DNA"/>
</dbReference>
<feature type="compositionally biased region" description="Polar residues" evidence="1">
    <location>
        <begin position="88"/>
        <end position="101"/>
    </location>
</feature>
<dbReference type="RefSeq" id="XP_007417523.1">
    <property type="nucleotide sequence ID" value="XM_007417461.1"/>
</dbReference>
<feature type="region of interest" description="Disordered" evidence="1">
    <location>
        <begin position="224"/>
        <end position="421"/>
    </location>
</feature>
<feature type="compositionally biased region" description="Low complexity" evidence="1">
    <location>
        <begin position="243"/>
        <end position="258"/>
    </location>
</feature>
<dbReference type="HOGENOM" id="CLU_652247_0_0_1"/>
<feature type="compositionally biased region" description="Polar residues" evidence="1">
    <location>
        <begin position="354"/>
        <end position="365"/>
    </location>
</feature>
<feature type="region of interest" description="Disordered" evidence="1">
    <location>
        <begin position="1"/>
        <end position="160"/>
    </location>
</feature>
<feature type="compositionally biased region" description="Low complexity" evidence="1">
    <location>
        <begin position="266"/>
        <end position="291"/>
    </location>
</feature>
<dbReference type="InParanoid" id="F4S823"/>
<dbReference type="VEuPathDB" id="FungiDB:MELLADRAFT_94825"/>
<evidence type="ECO:0000313" key="3">
    <source>
        <dbReference type="Proteomes" id="UP000001072"/>
    </source>
</evidence>
<feature type="compositionally biased region" description="Basic and acidic residues" evidence="1">
    <location>
        <begin position="310"/>
        <end position="323"/>
    </location>
</feature>